<evidence type="ECO:0000259" key="6">
    <source>
        <dbReference type="PROSITE" id="PS51194"/>
    </source>
</evidence>
<dbReference type="OrthoDB" id="9815222at2"/>
<dbReference type="InterPro" id="IPR050699">
    <property type="entry name" value="RNA-DNA_Helicase"/>
</dbReference>
<evidence type="ECO:0000256" key="2">
    <source>
        <dbReference type="ARBA" id="ARBA00022801"/>
    </source>
</evidence>
<dbReference type="PROSITE" id="PS51192">
    <property type="entry name" value="HELICASE_ATP_BIND_1"/>
    <property type="match status" value="1"/>
</dbReference>
<keyword evidence="3 7" id="KW-0347">Helicase</keyword>
<dbReference type="GO" id="GO:0004386">
    <property type="term" value="F:helicase activity"/>
    <property type="evidence" value="ECO:0007669"/>
    <property type="project" value="UniProtKB-KW"/>
</dbReference>
<dbReference type="Gene3D" id="3.40.50.300">
    <property type="entry name" value="P-loop containing nucleotide triphosphate hydrolases"/>
    <property type="match status" value="2"/>
</dbReference>
<keyword evidence="4" id="KW-0067">ATP-binding</keyword>
<keyword evidence="2" id="KW-0378">Hydrolase</keyword>
<feature type="domain" description="Helicase ATP-binding" evidence="5">
    <location>
        <begin position="109"/>
        <end position="271"/>
    </location>
</feature>
<proteinExistence type="predicted"/>
<dbReference type="InterPro" id="IPR011545">
    <property type="entry name" value="DEAD/DEAH_box_helicase_dom"/>
</dbReference>
<dbReference type="PANTHER" id="PTHR12131:SF1">
    <property type="entry name" value="ATP-DEPENDENT RNA HELICASE SUPV3L1, MITOCHONDRIAL-RELATED"/>
    <property type="match status" value="1"/>
</dbReference>
<evidence type="ECO:0000313" key="8">
    <source>
        <dbReference type="Proteomes" id="UP000298551"/>
    </source>
</evidence>
<organism evidence="7 8">
    <name type="scientific">Pseudomonas putida</name>
    <name type="common">Arthrobacter siderocapsulatus</name>
    <dbReference type="NCBI Taxonomy" id="303"/>
    <lineage>
        <taxon>Bacteria</taxon>
        <taxon>Pseudomonadati</taxon>
        <taxon>Pseudomonadota</taxon>
        <taxon>Gammaproteobacteria</taxon>
        <taxon>Pseudomonadales</taxon>
        <taxon>Pseudomonadaceae</taxon>
        <taxon>Pseudomonas</taxon>
    </lineage>
</organism>
<evidence type="ECO:0000256" key="3">
    <source>
        <dbReference type="ARBA" id="ARBA00022806"/>
    </source>
</evidence>
<sequence>MNSIYDSARLLLDTQGSSAFTYLRAADKLLSNPVSLHMGRDLVIRALDARPKFSSYTPLLRNLVRKAGLYPYLKKEFQDVSVSERAALGIYQTPFSDDIVFHSMQFQVFELLRSGRNVVLSAPTSMGKSAIVDSIIGLGLVRRAVLVVPTIALADETRRRLQDRFGETYQIIHHSSQQASGDKVIYVLTQERVNERQDIVDIDFFVIDEFYKLAFQQRASGKIDYENERVIELNIALSKLLKASKQFYMTGPFINSVTGLAGLGFEYTFISSDFNTVALDVESLDLSPNDEAGKEEAIRAIAGKCRGEATIIYCKSSAIAGGVARTLAANGFGSKFNSPHLNWVAEEYDWDWDYCLALRNGIGLHFGGLPRALQQYTIDLFNRGEINYLICTSTIIEGVNTIAKNVVIYDNRDGNFSIDKFTHGNIKGRAGRMGVHFVGKVYCLESIPQDSFNQEVDIPLGIQDATTPMNLLVGVQPEHLSDYSQARFERDENVDEFGVDLLKRHSSFSLETFREIYSFVEMLSESDLQSAIFHWMPSATFLNVLAEAVTRFQAGALRRVRIPTKNTSVIHAKLTNYLYTSEYAEYFKSQIDQSKARLERGEVEDLSICINDDLKVVINIFGHTVPKLLGILEDVVKLYAKRHNINSKIDYSRLRGIFEHYHLSPGLAGLEEMGVPVQTLQRVNGVIEVPQDLDVDEMAQFLRDHESRWLSMGTVDRSFLTRTLYPNSRK</sequence>
<name>A0A4D6X3H0_PSEPU</name>
<dbReference type="SMART" id="SM00487">
    <property type="entry name" value="DEXDc"/>
    <property type="match status" value="1"/>
</dbReference>
<evidence type="ECO:0000256" key="4">
    <source>
        <dbReference type="ARBA" id="ARBA00022840"/>
    </source>
</evidence>
<dbReference type="SMART" id="SM00490">
    <property type="entry name" value="HELICc"/>
    <property type="match status" value="1"/>
</dbReference>
<dbReference type="PANTHER" id="PTHR12131">
    <property type="entry name" value="ATP-DEPENDENT RNA AND DNA HELICASE"/>
    <property type="match status" value="1"/>
</dbReference>
<accession>A0A4D6X3H0</accession>
<evidence type="ECO:0000256" key="1">
    <source>
        <dbReference type="ARBA" id="ARBA00022741"/>
    </source>
</evidence>
<dbReference type="SUPFAM" id="SSF52540">
    <property type="entry name" value="P-loop containing nucleoside triphosphate hydrolases"/>
    <property type="match status" value="1"/>
</dbReference>
<evidence type="ECO:0000259" key="5">
    <source>
        <dbReference type="PROSITE" id="PS51192"/>
    </source>
</evidence>
<reference evidence="8" key="1">
    <citation type="submission" date="2019-04" db="EMBL/GenBank/DDBJ databases">
        <title>Genome sequence of Pseudomonas putida 1290, an auxin catabolizing strain.</title>
        <authorList>
            <person name="Laird T.S."/>
            <person name="Leveau J.H.J."/>
        </authorList>
    </citation>
    <scope>NUCLEOTIDE SEQUENCE [LARGE SCALE GENOMIC DNA]</scope>
    <source>
        <strain evidence="8">1290</strain>
    </source>
</reference>
<dbReference type="Pfam" id="PF00271">
    <property type="entry name" value="Helicase_C"/>
    <property type="match status" value="1"/>
</dbReference>
<evidence type="ECO:0000313" key="7">
    <source>
        <dbReference type="EMBL" id="QCI10543.1"/>
    </source>
</evidence>
<dbReference type="InterPro" id="IPR014001">
    <property type="entry name" value="Helicase_ATP-bd"/>
</dbReference>
<dbReference type="GO" id="GO:0003676">
    <property type="term" value="F:nucleic acid binding"/>
    <property type="evidence" value="ECO:0007669"/>
    <property type="project" value="InterPro"/>
</dbReference>
<keyword evidence="1" id="KW-0547">Nucleotide-binding</keyword>
<dbReference type="InterPro" id="IPR001650">
    <property type="entry name" value="Helicase_C-like"/>
</dbReference>
<dbReference type="RefSeq" id="WP_136912777.1">
    <property type="nucleotide sequence ID" value="NZ_CP039371.1"/>
</dbReference>
<dbReference type="GO" id="GO:0016787">
    <property type="term" value="F:hydrolase activity"/>
    <property type="evidence" value="ECO:0007669"/>
    <property type="project" value="UniProtKB-KW"/>
</dbReference>
<dbReference type="Proteomes" id="UP000298551">
    <property type="component" value="Chromosome"/>
</dbReference>
<dbReference type="EMBL" id="CP039371">
    <property type="protein sequence ID" value="QCI10543.1"/>
    <property type="molecule type" value="Genomic_DNA"/>
</dbReference>
<dbReference type="AlphaFoldDB" id="A0A4D6X3H0"/>
<dbReference type="GO" id="GO:0005524">
    <property type="term" value="F:ATP binding"/>
    <property type="evidence" value="ECO:0007669"/>
    <property type="project" value="UniProtKB-KW"/>
</dbReference>
<dbReference type="PROSITE" id="PS51194">
    <property type="entry name" value="HELICASE_CTER"/>
    <property type="match status" value="1"/>
</dbReference>
<dbReference type="InterPro" id="IPR027417">
    <property type="entry name" value="P-loop_NTPase"/>
</dbReference>
<dbReference type="Pfam" id="PF00270">
    <property type="entry name" value="DEAD"/>
    <property type="match status" value="1"/>
</dbReference>
<protein>
    <submittedName>
        <fullName evidence="7">DEAD/DEAH box helicase</fullName>
    </submittedName>
</protein>
<gene>
    <name evidence="7" type="ORF">E6B08_03535</name>
</gene>
<feature type="domain" description="Helicase C-terminal" evidence="6">
    <location>
        <begin position="297"/>
        <end position="481"/>
    </location>
</feature>